<evidence type="ECO:0000313" key="1">
    <source>
        <dbReference type="EMBL" id="MBB5844922.1"/>
    </source>
</evidence>
<reference evidence="1 2" key="1">
    <citation type="submission" date="2020-08" db="EMBL/GenBank/DDBJ databases">
        <title>Sequencing the genomes of 1000 actinobacteria strains.</title>
        <authorList>
            <person name="Klenk H.-P."/>
        </authorList>
    </citation>
    <scope>NUCLEOTIDE SEQUENCE [LARGE SCALE GENOMIC DNA]</scope>
    <source>
        <strain evidence="1 2">DSM 105784</strain>
    </source>
</reference>
<proteinExistence type="predicted"/>
<comment type="caution">
    <text evidence="1">The sequence shown here is derived from an EMBL/GenBank/DDBJ whole genome shotgun (WGS) entry which is preliminary data.</text>
</comment>
<protein>
    <submittedName>
        <fullName evidence="1">Uncharacterized protein</fullName>
    </submittedName>
</protein>
<dbReference type="EMBL" id="JACHMJ010000001">
    <property type="protein sequence ID" value="MBB5844922.1"/>
    <property type="molecule type" value="Genomic_DNA"/>
</dbReference>
<organism evidence="1 2">
    <name type="scientific">Conyzicola lurida</name>
    <dbReference type="NCBI Taxonomy" id="1172621"/>
    <lineage>
        <taxon>Bacteria</taxon>
        <taxon>Bacillati</taxon>
        <taxon>Actinomycetota</taxon>
        <taxon>Actinomycetes</taxon>
        <taxon>Micrococcales</taxon>
        <taxon>Microbacteriaceae</taxon>
        <taxon>Conyzicola</taxon>
    </lineage>
</organism>
<sequence>MDVDPHESEALVEARHALVAAIAARLPGVDFERALDTFPDVEAFAARMLEVLPDVCIDDPPIGACYSGPALGRWKQLTRQAIDQQRRAGTLFGVMVDRRWLYPSVQFDANGRQTRAFAELVAQETPGREPLEFAVWLETANPSTGTTPARTLREQPDTRTATERLLDGFVPTIIQPPAAAVTSGTDK</sequence>
<evidence type="ECO:0000313" key="2">
    <source>
        <dbReference type="Proteomes" id="UP000536685"/>
    </source>
</evidence>
<dbReference type="Proteomes" id="UP000536685">
    <property type="component" value="Unassembled WGS sequence"/>
</dbReference>
<name>A0A841ASJ9_9MICO</name>
<dbReference type="AlphaFoldDB" id="A0A841ASJ9"/>
<gene>
    <name evidence="1" type="ORF">HD599_003245</name>
</gene>
<dbReference type="RefSeq" id="WP_184239562.1">
    <property type="nucleotide sequence ID" value="NZ_JACHMJ010000001.1"/>
</dbReference>
<accession>A0A841ASJ9</accession>
<keyword evidence="2" id="KW-1185">Reference proteome</keyword>